<reference evidence="2 3" key="1">
    <citation type="submission" date="2021-10" db="EMBL/GenBank/DDBJ databases">
        <title>Lutispora strain m25 sp. nov., a thermophilic, non-spore-forming bacterium isolated from a lab-scale methanogenic bioreactor digesting anaerobic sludge.</title>
        <authorList>
            <person name="El Houari A."/>
            <person name="Mcdonald J."/>
        </authorList>
    </citation>
    <scope>NUCLEOTIDE SEQUENCE [LARGE SCALE GENOMIC DNA]</scope>
    <source>
        <strain evidence="3">m25</strain>
    </source>
</reference>
<evidence type="ECO:0000313" key="3">
    <source>
        <dbReference type="Proteomes" id="UP001651880"/>
    </source>
</evidence>
<evidence type="ECO:0000256" key="1">
    <source>
        <dbReference type="SAM" id="Coils"/>
    </source>
</evidence>
<accession>A0ABT1NDY9</accession>
<comment type="caution">
    <text evidence="2">The sequence shown here is derived from an EMBL/GenBank/DDBJ whole genome shotgun (WGS) entry which is preliminary data.</text>
</comment>
<name>A0ABT1NDY9_9FIRM</name>
<dbReference type="RefSeq" id="WP_255226985.1">
    <property type="nucleotide sequence ID" value="NZ_JAJEKE010000005.1"/>
</dbReference>
<organism evidence="2 3">
    <name type="scientific">Lutispora saccharofermentans</name>
    <dbReference type="NCBI Taxonomy" id="3024236"/>
    <lineage>
        <taxon>Bacteria</taxon>
        <taxon>Bacillati</taxon>
        <taxon>Bacillota</taxon>
        <taxon>Clostridia</taxon>
        <taxon>Lutisporales</taxon>
        <taxon>Lutisporaceae</taxon>
        <taxon>Lutispora</taxon>
    </lineage>
</organism>
<gene>
    <name evidence="2" type="ORF">LJD61_07850</name>
</gene>
<dbReference type="EMBL" id="JAJEKE010000005">
    <property type="protein sequence ID" value="MCQ1529467.1"/>
    <property type="molecule type" value="Genomic_DNA"/>
</dbReference>
<keyword evidence="1" id="KW-0175">Coiled coil</keyword>
<sequence>MADESLLVKILEEIKLMRNDISELKTDVSELKMDVSELKSGQQEDHQILKALEHKADVNKAEHDKMAMDISQIQGYQKNISESIDAIKEIIGRHEVDITVLKRRPV</sequence>
<feature type="coiled-coil region" evidence="1">
    <location>
        <begin position="7"/>
        <end position="34"/>
    </location>
</feature>
<dbReference type="Gene3D" id="1.20.5.170">
    <property type="match status" value="1"/>
</dbReference>
<keyword evidence="3" id="KW-1185">Reference proteome</keyword>
<protein>
    <submittedName>
        <fullName evidence="2">Uncharacterized protein</fullName>
    </submittedName>
</protein>
<proteinExistence type="predicted"/>
<evidence type="ECO:0000313" key="2">
    <source>
        <dbReference type="EMBL" id="MCQ1529467.1"/>
    </source>
</evidence>
<dbReference type="Proteomes" id="UP001651880">
    <property type="component" value="Unassembled WGS sequence"/>
</dbReference>
<dbReference type="SUPFAM" id="SSF161270">
    <property type="entry name" value="PspA lactotransferrin-binding region"/>
    <property type="match status" value="1"/>
</dbReference>